<evidence type="ECO:0000256" key="2">
    <source>
        <dbReference type="ARBA" id="ARBA00023015"/>
    </source>
</evidence>
<dbReference type="PANTHER" id="PTHR46910:SF37">
    <property type="entry name" value="ZN(II)2CYS6 TRANSCRIPTION FACTOR (EUROFUNG)"/>
    <property type="match status" value="1"/>
</dbReference>
<evidence type="ECO:0000256" key="5">
    <source>
        <dbReference type="ARBA" id="ARBA00023242"/>
    </source>
</evidence>
<evidence type="ECO:0000313" key="7">
    <source>
        <dbReference type="EMBL" id="CRG90769.1"/>
    </source>
</evidence>
<dbReference type="PANTHER" id="PTHR46910">
    <property type="entry name" value="TRANSCRIPTION FACTOR PDR1"/>
    <property type="match status" value="1"/>
</dbReference>
<dbReference type="InterPro" id="IPR007219">
    <property type="entry name" value="XnlR_reg_dom"/>
</dbReference>
<reference evidence="7 8" key="1">
    <citation type="submission" date="2015-04" db="EMBL/GenBank/DDBJ databases">
        <authorList>
            <person name="Syromyatnikov M.Y."/>
            <person name="Popov V.N."/>
        </authorList>
    </citation>
    <scope>NUCLEOTIDE SEQUENCE [LARGE SCALE GENOMIC DNA]</scope>
    <source>
        <strain evidence="7">WF-38-12</strain>
    </source>
</reference>
<keyword evidence="4" id="KW-0804">Transcription</keyword>
<dbReference type="SMART" id="SM00906">
    <property type="entry name" value="Fungal_trans"/>
    <property type="match status" value="1"/>
</dbReference>
<evidence type="ECO:0000259" key="6">
    <source>
        <dbReference type="SMART" id="SM00906"/>
    </source>
</evidence>
<dbReference type="OMA" id="HYHYHEL"/>
<dbReference type="EMBL" id="CVMT01000008">
    <property type="protein sequence ID" value="CRG90769.1"/>
    <property type="molecule type" value="Genomic_DNA"/>
</dbReference>
<protein>
    <recommendedName>
        <fullName evidence="6">Xylanolytic transcriptional activator regulatory domain-containing protein</fullName>
    </recommendedName>
</protein>
<dbReference type="GO" id="GO:0008270">
    <property type="term" value="F:zinc ion binding"/>
    <property type="evidence" value="ECO:0007669"/>
    <property type="project" value="InterPro"/>
</dbReference>
<proteinExistence type="predicted"/>
<comment type="subcellular location">
    <subcellularLocation>
        <location evidence="1">Nucleus</location>
    </subcellularLocation>
</comment>
<accession>A0A0U1M5A1</accession>
<feature type="domain" description="Xylanolytic transcriptional activator regulatory" evidence="6">
    <location>
        <begin position="207"/>
        <end position="272"/>
    </location>
</feature>
<dbReference type="Pfam" id="PF04082">
    <property type="entry name" value="Fungal_trans"/>
    <property type="match status" value="1"/>
</dbReference>
<dbReference type="GO" id="GO:0006351">
    <property type="term" value="P:DNA-templated transcription"/>
    <property type="evidence" value="ECO:0007669"/>
    <property type="project" value="InterPro"/>
</dbReference>
<gene>
    <name evidence="7" type="ORF">PISL3812_07814</name>
</gene>
<keyword evidence="8" id="KW-1185">Reference proteome</keyword>
<sequence length="578" mass="64442">MESVIGRMNPRSLSRIQAAEHYVASASLAFFSESRIRSLSERLGHSKLRDLIEAIGTVINSRMNRDGDLCGLKAPGGTIKFKSPAMPEQVSPDAAGAYIAVYFNQVHPVYPFLDRRSFEEKASSRDLPAYLAQNPAFSALYHTVLALGCQYTEGGSFETGKGKAWKLYQIALGLFPDLLLPQEALENLQAITAMTIFALNLSCIQIEETLVSEAARMAQALGYNRTTSIDAGHRTFWVIYTLEKTTRFFTGNSSELSDFDIGCPIPDIPEAVAGGVDWFLSSARFGRLVSRAYEMLFSVTATMKTPEQYFAAIDNVNHDLEQWRYSFPEDFRPGDAFRPGNCKTSWSLLVSLRTHFFYYAVVISLCRLTLHVGAGTTSERMEDAKKRLMHTARQIIENTRYIDAEPYTPIWMLGVIPLSALFILFDFVVHNPSHPETSTNLALLDVAGGYFSRLEYATGGSLPSSILSDFAHIARQFVRDINPDERMPSDIARYTPYLSTKPYEGISEEAQPMTYLPTHLPTNHMPLHNELANEASVPYTDPLFYPTTDLQPLMGGDIPSGFDITSLFDAVIPDFPNV</sequence>
<evidence type="ECO:0000256" key="3">
    <source>
        <dbReference type="ARBA" id="ARBA00023125"/>
    </source>
</evidence>
<dbReference type="AlphaFoldDB" id="A0A0U1M5A1"/>
<dbReference type="GO" id="GO:0003677">
    <property type="term" value="F:DNA binding"/>
    <property type="evidence" value="ECO:0007669"/>
    <property type="project" value="UniProtKB-KW"/>
</dbReference>
<dbReference type="CDD" id="cd12148">
    <property type="entry name" value="fungal_TF_MHR"/>
    <property type="match status" value="1"/>
</dbReference>
<dbReference type="OrthoDB" id="39175at2759"/>
<keyword evidence="2" id="KW-0805">Transcription regulation</keyword>
<dbReference type="GO" id="GO:0005634">
    <property type="term" value="C:nucleus"/>
    <property type="evidence" value="ECO:0007669"/>
    <property type="project" value="UniProtKB-SubCell"/>
</dbReference>
<evidence type="ECO:0000256" key="1">
    <source>
        <dbReference type="ARBA" id="ARBA00004123"/>
    </source>
</evidence>
<dbReference type="STRING" id="28573.A0A0U1M5A1"/>
<dbReference type="GO" id="GO:0003700">
    <property type="term" value="F:DNA-binding transcription factor activity"/>
    <property type="evidence" value="ECO:0007669"/>
    <property type="project" value="InterPro"/>
</dbReference>
<evidence type="ECO:0000313" key="8">
    <source>
        <dbReference type="Proteomes" id="UP000054383"/>
    </source>
</evidence>
<keyword evidence="3" id="KW-0238">DNA-binding</keyword>
<keyword evidence="5" id="KW-0539">Nucleus</keyword>
<organism evidence="7 8">
    <name type="scientific">Talaromyces islandicus</name>
    <name type="common">Penicillium islandicum</name>
    <dbReference type="NCBI Taxonomy" id="28573"/>
    <lineage>
        <taxon>Eukaryota</taxon>
        <taxon>Fungi</taxon>
        <taxon>Dikarya</taxon>
        <taxon>Ascomycota</taxon>
        <taxon>Pezizomycotina</taxon>
        <taxon>Eurotiomycetes</taxon>
        <taxon>Eurotiomycetidae</taxon>
        <taxon>Eurotiales</taxon>
        <taxon>Trichocomaceae</taxon>
        <taxon>Talaromyces</taxon>
        <taxon>Talaromyces sect. Islandici</taxon>
    </lineage>
</organism>
<dbReference type="InterPro" id="IPR050987">
    <property type="entry name" value="AtrR-like"/>
</dbReference>
<dbReference type="Proteomes" id="UP000054383">
    <property type="component" value="Unassembled WGS sequence"/>
</dbReference>
<name>A0A0U1M5A1_TALIS</name>
<evidence type="ECO:0000256" key="4">
    <source>
        <dbReference type="ARBA" id="ARBA00023163"/>
    </source>
</evidence>